<sequence>MKNANHDTAASEVDLGETAVETLREKQVSDGASLSSTGPRAPGRTPGNDDVSLEAAPCPYRGSGTERDPYVVEWLPGDPDNPANFPVARKWALVLLGTLGALAVCLISSAYSASAPQLKAEFGCTTLQFNAGVSLYVFGFAVGPALWAPLSEMYGRRVIFVATSCAMAVFVAATAGARNMASVLVFRFLTATFGAAPLSNGGGVAADLFGALERGLALSVFGSAPFLGPTLGPIIGGFVSMNVGWRWVQGVCAIFAGVVFLLLTFFMRETYAPTLLRRTAARLSRETGKVYVSTLDHGNKGRSEPAQLFARALGRPWVMLFREPIVLISSVYMAILYGTLYMLFPAFPIVYGQLRGWNPGVGSLPFLGITAGMLLGIAYCMLDDRFRYQKIARARVAAPEDRLPPAMVGAAAIPAGLFAFAWTNAPGIHWAVSVSLCAPFAFGTVLVFTALFNYQLDAYAVFAASVLAAGAILRALVGGAFPLFTTYMYRDLGIHWASSVPAFLTVLCLPFPFVMYRYGARIRMRCKMAAEAAELLDRLRAADNNDDNNDGDA</sequence>
<organism evidence="1 2">
    <name type="scientific">Trichothecium roseum</name>
    <dbReference type="NCBI Taxonomy" id="47278"/>
    <lineage>
        <taxon>Eukaryota</taxon>
        <taxon>Fungi</taxon>
        <taxon>Dikarya</taxon>
        <taxon>Ascomycota</taxon>
        <taxon>Pezizomycotina</taxon>
        <taxon>Sordariomycetes</taxon>
        <taxon>Hypocreomycetidae</taxon>
        <taxon>Hypocreales</taxon>
        <taxon>Hypocreales incertae sedis</taxon>
        <taxon>Trichothecium</taxon>
    </lineage>
</organism>
<proteinExistence type="predicted"/>
<reference evidence="1" key="1">
    <citation type="submission" date="2022-10" db="EMBL/GenBank/DDBJ databases">
        <title>Complete Genome of Trichothecium roseum strain YXFP-22015, a Plant Pathogen Isolated from Citrus.</title>
        <authorList>
            <person name="Wang Y."/>
            <person name="Zhu L."/>
        </authorList>
    </citation>
    <scope>NUCLEOTIDE SEQUENCE</scope>
    <source>
        <strain evidence="1">YXFP-22015</strain>
    </source>
</reference>
<keyword evidence="2" id="KW-1185">Reference proteome</keyword>
<evidence type="ECO:0000313" key="1">
    <source>
        <dbReference type="EMBL" id="KAI9899740.1"/>
    </source>
</evidence>
<gene>
    <name evidence="1" type="ORF">N3K66_006201</name>
</gene>
<accession>A0ACC0V0R4</accession>
<name>A0ACC0V0R4_9HYPO</name>
<protein>
    <submittedName>
        <fullName evidence="1">Uncharacterized protein</fullName>
    </submittedName>
</protein>
<evidence type="ECO:0000313" key="2">
    <source>
        <dbReference type="Proteomes" id="UP001163324"/>
    </source>
</evidence>
<dbReference type="Proteomes" id="UP001163324">
    <property type="component" value="Chromosome 5"/>
</dbReference>
<dbReference type="EMBL" id="CM047944">
    <property type="protein sequence ID" value="KAI9899740.1"/>
    <property type="molecule type" value="Genomic_DNA"/>
</dbReference>
<comment type="caution">
    <text evidence="1">The sequence shown here is derived from an EMBL/GenBank/DDBJ whole genome shotgun (WGS) entry which is preliminary data.</text>
</comment>